<feature type="signal peptide" evidence="6">
    <location>
        <begin position="1"/>
        <end position="16"/>
    </location>
</feature>
<dbReference type="Pfam" id="PF09172">
    <property type="entry name" value="Vit_open_b-sht"/>
    <property type="match status" value="1"/>
</dbReference>
<dbReference type="SMART" id="SM01169">
    <property type="entry name" value="DUF1943"/>
    <property type="match status" value="1"/>
</dbReference>
<dbReference type="Proteomes" id="UP000747542">
    <property type="component" value="Unassembled WGS sequence"/>
</dbReference>
<dbReference type="InterPro" id="IPR015819">
    <property type="entry name" value="Lipid_transp_b-sht_shell"/>
</dbReference>
<keyword evidence="9" id="KW-1185">Reference proteome</keyword>
<dbReference type="PANTHER" id="PTHR23345">
    <property type="entry name" value="VITELLOGENIN-RELATED"/>
    <property type="match status" value="1"/>
</dbReference>
<dbReference type="InterPro" id="IPR015816">
    <property type="entry name" value="Vitellinogen_b-sht_N"/>
</dbReference>
<dbReference type="Pfam" id="PF01347">
    <property type="entry name" value="Vitellogenin_N"/>
    <property type="match status" value="2"/>
</dbReference>
<dbReference type="PROSITE" id="PS51211">
    <property type="entry name" value="VITELLOGENIN"/>
    <property type="match status" value="1"/>
</dbReference>
<sequence length="5715" mass="651637">MKVVVLTLILAALARADDPVCALTCISAGDGQGVQYEPGMQYKYKYEGQVMSKTLVTDSDDSRMSVKADVIITANTLCDLKLQVVNFGVEDVSDEESRWFREAVEQHDLHFNYQEGRIAHLCPHPDEDVVATNFKRGVLSALHITITDITSLKEVVVDEGDVSGVCETRYSVNPEDFFVEKTKHNCRSNGYLPNLPHSRYSTQDFKLQLPFFRRDQSCQMIYGDRVWKRVECKEEVRVDGPFTASREDISLASVTVSATLMLEAGPEASQGDFSTGDCLQRREPLLMDLEGAVHSERSREHDGVNIRDQIDSALENLFASMAGDSDLEEQRPHAFSNLVSLLGHSELEEEMDQLWDTYDAKEGYRQVKEFLLDALMLCERSHCIRQVSRLAMEDDSGAFSSRVLVWLTGIHFHTTVDPQAITYIMYVTGQVGDSCGVGRSRGHQDNIKLALRALGNAGVLPYDNFPEKCYMDKSVVPELRVAALQTNRRIGCFNSKAPWKILEDVDEKVDVRIAAYLALVPCATHTPGFFTRIKRLLDHEDVNQVASYIWTHVRNLVEHPGPSDYDRELAKLASQHTLPAKFNANAFYTSHNYRYTQFIETVNLGGSVGGNVIFTPDSYIPRQASVNLTIDVLDQSLNVFELGGDFSGIENIIEGLYGKDGYFGNEEILNVLKSFRPKRNIIRDDKIEEFQKLYDEAETVNEVDVSADKEPRASVFLRVFGNEVMYFENLIKSNKMQFLQRFIKDFSTPRSFQVVDQEYISPTLLGFPLKLLLNATGSVIFNKEEKLQMRGTQDIILEGKLSPSAVVALDETLMVDGYVSSSGIRRTTTQIARTHIGGKIAIENGEILEVQINVPSPEITKLSKSVKVSLFKNSRKDWEEHKGEGEESQQQCSPDSLSKGLGLELCSSVSYKTRSLDGETIVSEPYNMDFKITKTDTFNYYKLYVKKQENVLEALFDSPGSSIDRKVHFLFNVRPNDAGVYMAIRGMGYGIEGEYENTYASKKLSLVYREESNVVGEFEVSLQNQTGKYGHKYIPKMSLTLGKEVLTLGGNIVYNKEEEHEGLEVTWELEGIWLGDDGMKTFGKIFVSSSGNLILNREKQRMQISSKYGKDAILAHSVLLTLDSSQMMEQGKKKRKGSLSMESSQAESQVEVDFEYQPGHAEVNINVTVQTIQVSDHGLQAEAEVKLNSILHSKFLLMYLMETDPLHLLAGLHFHFNDFIIEFGHNIDFSQPDRAVISLKWFDWSYSIEHEAFLDTGKKMVKFTSENSGVLEIAFETHPNFLLQFLARSGPDDRDPAFQIVIERQTSTELEMFQADIAASGDHLFQTAMFLNREKTFNGSLRLLESEVVISGKYHLPHSGMIEGSAEAAVTLPSGQAFSSNLSLIHSYDGTTRDLLVSYGWGDGAIEGHMKHMHREGWFEDDATSFNLTLTTPFSQLQNIGLSFEKLSDPSKLNFAEIELDEFKIRGEARLGDPTNFEAKLTYEDGGTCDSYFHIYHNQESHHSLTGASLAILDHSTWQVDVNTTFVFSDQEESLDVEISFQFPVLTSPFQLYGNYNITKDHLGFEIEAGMEEKMCLSFLGTKESSLSAQKLHGLAEFNSSWTEPLLMNVTVDHILENILNVNCAFQSSWDAISSWEAEFSANYSLPEDTKAHFYLTHSDLQITLDLAYNFSMSGLKQTLEGSVNTMTIRQDIDTVWDKNFVPTNIKGLISLLNIHGYNFDLSLSHEGESVPYVTEITGSLNDMTFIVEHTLELHHLLEWSSSLQITLPSVEGIIGTQVSLNAESDLSSINSTFTFTSPWTEEYKGKLIVEETNTVTDYKLDLTRGDTSVLTLMVISTDLASWYQSDLVLQVTSSFFELSEIKWKHSLDSEYLASVQVTYGYDIFVQGKSHLKFNQGWFNQEFVFYDFSAKANITDLGVQFKSLLNVDSNYTGKVEGVWNDYYFTLTSAFLDGNIFKVMAGDSESKFHSQLLYEKRNDGNLPNLHFSFARNEMDLFRFKITFEDAYPKVDALFSLEVYSEKSSTLKNGHLRLTADLANIHNYDFKGSLELKSDLEGFENLGGNLEVDVKINNHFSWKGHVNGLVNSKEWVYKANLNGSFAHRPEFRLEYGTLYEVIFKEETFDRKEIRFMMSATQEKEVQVKFTLYTDHVTPQWSLYMSYDNKYGNFKGYVMPGDSHKYELSFRLSRKTLHVSVQRINKDGSKFQYIEGNLNWIIRRVKQLIIINLNSDEPSISKITGQLVIQQKRDLAITANLHVNEDNFLGTLRYSSQSSNNPNRISIKIENNIVVTFRTNILFDFVVIPEGFTTDLTIDVDEEKDWLSGSLKVTLPESYLHFKTPFSVMETFNLTVNVEKDEHFGLVIILQVPQGCFNLTGTLDEYFLSSMLNIHIQLQCTEEVIFDFNLKYNFDRYPYSLYIDLSTHDYGLLFKFNGTYHVQHDKIDIKLESEVYPQISLGVSLLGQFGETSSNTSFFLCRLQTKDQSISLEADYDFQPGGKGINVTFSNSLFGFPLNVKLMSEFNMTKDSGSMRMHLVTDSTFDGADLSVAYDLTEEIKEGTFKLLTTNGDAEGEVTLQKNNNLLSVIANMSSSLHTFHNYYMKFIHETQGMNRTLEVQSVQDDTEFQLNCFTYKTMDELKLQLSFSTPFKIFESFEFELIHPVKYISEIFDQAKFIVKSSNETYTIEVRHNHHRAWRKQLTEITFTCPQFESHELSILLAYNLLESLGSAVLNTPQGRVGLQGTWQNSERNIAISLISFLTYFGLGEYSLAVDFPLELSQESEFHLTYNSSELAFVTEIRTGEYLRNGNISFSMNLKPESVNKIYRISYELQDSLKIDGQFDNWTAMTKLTFSGKLIPAMSGNLEIKTNVKGFGGVDGSWNIGRKDQAYITEVNIDIKQQGALKFKAAVDIEPDGSPPWDSIKVNFLFESPFTLTHHLQAEYDLRTPTLAAYYQYGLDTFKIQWSANFSSKLATFELNGEIPIQGISDFTFSLKSNFMESYTANFVARIEETTLKSSFEFLSDYKVGSILASLTSPFIRPMKAEINWSFAESPMSFKALYTAGKYSGVLEMSLDYTSNSAHFDFQLRSTSDKTSKLNVDFMYDLSDYKDIQAAIVIHANHHILNLKSNLMISEGKFALKFFSFVNVYGSNSSVDIGFEKLEKTCKGNMSGKINGNEILNISFLLNVFQFQVDVKYKLEQVFVVNVNYYQTNVQLILNDYWQFNLSTLHKSVKKGHHFGLYFNGFNIEPITIEANYTTRRHNHRLNISLKSSLMQPVTIHLTYFRARNNQLKARVTIGNKEYNLTGGANLRKRESSFKIVFHTSEDPSNPIILEAMYDLKKFLQGKMKSVMDLAFVNFEWREQLQVNVTGMRTGDQTKMTIITTTPLTSVPQFLIGYDGDFSHKNGDVDLSCTVFMEWSQQVNATAIFKLKDDEIDLKWTLMTSYPILEKQTFSFMLKPGHIKAAFMLNKEVWTVLCDYQFSPTYSIVCFVETPINGYENLSLTVSAGITNDHYTGQIDLTWPESQTVALHIQAEDMKVEFKLLTPWEPLRVVLFMASLETDEQQKYSGVIQWDKRKIVTSFNLFSTELQFVTKYSVDDDVICLAKIESLYENGELKFLIEIQTPFVLLKSLKTIFNLESQGFSAMLLVNGITNVVEGMYSINGCDFTADIPILGDLKWTLEAKNQWMEMNTEGSIMFSQAASPFIITFSYDVDQQSYAFKSLFEVVSDRKWVSLSVEYMNTWTIQAVIIDSHMEIKVMNPHDGETHLTLRLESPQWNLNLLNFNVTAKYGAQVESLDASLALLLKSRNKHFLHYNLSLRASVIEHRLIVNLELGSNQILAPYHIKCIIPLINVFYEEGKLELSVTQGEEERFVLAYETLFPYMWSSNRVLLVKSSEWSAGFLVILTQNSLNLSFSFPDLSKEHSFLVTWSDDTSFVKLRIQVELNSPFLRDGSLKLNFDYSLQQKLYGIMNFNFSYGRRKVDLSGHFQYNVNEHKIDSKFQLTSNWIGDYSIEGSVEWEKDISVSVILSVLDEEHSINLHLDITNYILKLTSRSSFLPFEEVTFTGKVNTDFKLSNMNYEGKVIVDNQEIFLDARFENENLQHINSYIIVKQNQENIFTMSLVLYSEVNRIDFDFDIYSIIPELNNNLELRYTDYYEVRDIYVRLNSFLLQNEQIVLEVTNSKSWLDTQRISLNWSQHSFFVEADVRKRICKFNLKYFYELIDFEIHHEVHNGDFDIILTSPFKYLEFFTVSVHWPADDSNQIPFVSLVHAWDDVEVSFHIIIEDDDTFGKSVEVVLLTSFKDFEKFRLVTPKFKSNGQHLQVMLEYPGGKVGIEMSITFTTLLDSQVVLGLYLPFEKYDIISLLYIMQGGRGISVIEARMGKVGFKFALQNQRRAIGSSQVVLLQVNEFSIRAEIREFLTSMKDRAYIHIDIKSKELLENHSFHIEYQLEGLKRSFLVVKIDQYELLKAHLAWGPDKVFAFTLPMIYPSSLTLNAEFTEKLEDFQVLLNFASDNTWVVAGVHMHHEVLEGGHHFSMQIVALENHFYVEGTFSVNSFHYNESLIFELNNKKMGYKSLFQREPGFFSTVHTGDIYVLLPAQTVHYKTNATSNSRELEMLSSFTWNEQDPEMPPITFKVNYNDNSFFGQMRHYLKAVFSHPDVKDIYLECDIKQDQNSPLHGSAELVDGNSPERNIVMMLDIQPVTQDGEHNIKVNISQPFSEFALTMDALVLRSVFTRGDYRFKYWSLTKEIWEDLNILTAVNTTNSGYDFSANIFSSQAKWGYSYEGDVHSWDNSATFNIQGNPSDCGEFWKFGTTINKHLPELLVYLDIGQKDQEAYEEGRLRIGLHNPVELGTVLDHKRFGEWSQDGAVGLKLITPDILQFIFEFDPSLDYSDSSFLHHLTSPGDKILNIWWHDLTSVSSMCKQWILLEAPAVLEVFVNSETVQTIWDRETSNVNYFVNEFNSAIININEDINSLWIESLQPALHAVYTFTISVSKQSLVYLESFGDYLSLHLNQLMELMKEEWDYLEGQINTFIIPLASWWTDVIQQMWEKVQTQFTGLYNVVSAWLIELSEYLEAEFMNLMKKMKSLLDTVIGTLQGYLYAIQETIQPTLDSLLQVLISYGEEIGPLFLNQCWKHISDKLESIALMREGIISMWPVVKEFLQTEAYYSHFTQASVVVFGWIQNCWSVIQEQTPRVTQVTEDIVNFMKGIIKAFQTYAGGHFVFDYMKVTYGSINVRVMQMWEKWNSAERKNMDGLECFTFLVADNIWRIIHVCQTCTGKIRIQPAPAFPWTSFMEAPLVYLYQYIPEELPAIEAQRLLASEVDDVIIGIQELYFLLSLHSHSLNSRVAGLLGNFNHEPSDDARSPDGEDAYDPADLARMWAVSSYPCYQANQARQLESISDAEDVSECSQLFLHSTSPLSECLRIVDPRPYFTHCINGQSHPAFTDEDLNSPCIAVSSYRTQCWSRGIQLPELEMCKPSDVRYAVVTGTAETTSSTGFISKSEAEVHLNTYASDDSTSTTNATSVVSTAQNLEWRPGVSRTIVHLTCQACAEGEAITQALQANDVTYHLITKLNIIMAGPRARSQAMARKNLRAALQEPESACVAAAQASGGSAFNIDKWNPRRTVQEKKFLGVLGQRVALTSTAPECQECQCVDEELKTVVTCQKCSGSPMFSQFSQRVQGPVIQKNIITEDIKRSFKDELIDKNTAFILLGIK</sequence>
<dbReference type="Gene3D" id="1.25.10.20">
    <property type="entry name" value="Vitellinogen, superhelical"/>
    <property type="match status" value="2"/>
</dbReference>
<gene>
    <name evidence="8" type="primary">Apolpp-L2</name>
    <name evidence="8" type="ORF">Hamer_G001098</name>
</gene>
<dbReference type="GO" id="GO:0005319">
    <property type="term" value="F:lipid transporter activity"/>
    <property type="evidence" value="ECO:0007669"/>
    <property type="project" value="InterPro"/>
</dbReference>
<dbReference type="InterPro" id="IPR015255">
    <property type="entry name" value="Vitellinogen_open_b-sht"/>
</dbReference>
<evidence type="ECO:0000256" key="6">
    <source>
        <dbReference type="SAM" id="SignalP"/>
    </source>
</evidence>
<organism evidence="8 9">
    <name type="scientific">Homarus americanus</name>
    <name type="common">American lobster</name>
    <dbReference type="NCBI Taxonomy" id="6706"/>
    <lineage>
        <taxon>Eukaryota</taxon>
        <taxon>Metazoa</taxon>
        <taxon>Ecdysozoa</taxon>
        <taxon>Arthropoda</taxon>
        <taxon>Crustacea</taxon>
        <taxon>Multicrustacea</taxon>
        <taxon>Malacostraca</taxon>
        <taxon>Eumalacostraca</taxon>
        <taxon>Eucarida</taxon>
        <taxon>Decapoda</taxon>
        <taxon>Pleocyemata</taxon>
        <taxon>Astacidea</taxon>
        <taxon>Nephropoidea</taxon>
        <taxon>Nephropidae</taxon>
        <taxon>Homarus</taxon>
    </lineage>
</organism>
<dbReference type="SMART" id="SM00638">
    <property type="entry name" value="LPD_N"/>
    <property type="match status" value="1"/>
</dbReference>
<evidence type="ECO:0000256" key="5">
    <source>
        <dbReference type="PROSITE-ProRule" id="PRU00557"/>
    </source>
</evidence>
<dbReference type="PANTHER" id="PTHR23345:SF15">
    <property type="entry name" value="VITELLOGENIN 1-RELATED"/>
    <property type="match status" value="1"/>
</dbReference>
<dbReference type="InterPro" id="IPR050733">
    <property type="entry name" value="Vitellogenin/Apolipophorin"/>
</dbReference>
<evidence type="ECO:0000256" key="2">
    <source>
        <dbReference type="ARBA" id="ARBA00022761"/>
    </source>
</evidence>
<accession>A0A8J5N2S7</accession>
<evidence type="ECO:0000256" key="4">
    <source>
        <dbReference type="ARBA" id="ARBA00023180"/>
    </source>
</evidence>
<dbReference type="EMBL" id="JAHLQT010011632">
    <property type="protein sequence ID" value="KAG7172101.1"/>
    <property type="molecule type" value="Genomic_DNA"/>
</dbReference>
<dbReference type="Gene3D" id="2.30.230.10">
    <property type="entry name" value="Lipovitellin, beta-sheet shell regions, chain A"/>
    <property type="match status" value="1"/>
</dbReference>
<protein>
    <submittedName>
        <fullName evidence="8">Apolipophorins-like 2</fullName>
    </submittedName>
</protein>
<proteinExistence type="predicted"/>
<feature type="chain" id="PRO_5035316545" evidence="6">
    <location>
        <begin position="17"/>
        <end position="5715"/>
    </location>
</feature>
<comment type="caution">
    <text evidence="5">Lacks conserved residue(s) required for the propagation of feature annotation.</text>
</comment>
<reference evidence="8" key="1">
    <citation type="journal article" date="2021" name="Sci. Adv.">
        <title>The American lobster genome reveals insights on longevity, neural, and immune adaptations.</title>
        <authorList>
            <person name="Polinski J.M."/>
            <person name="Zimin A.V."/>
            <person name="Clark K.F."/>
            <person name="Kohn A.B."/>
            <person name="Sadowski N."/>
            <person name="Timp W."/>
            <person name="Ptitsyn A."/>
            <person name="Khanna P."/>
            <person name="Romanova D.Y."/>
            <person name="Williams P."/>
            <person name="Greenwood S.J."/>
            <person name="Moroz L.L."/>
            <person name="Walt D.R."/>
            <person name="Bodnar A.G."/>
        </authorList>
    </citation>
    <scope>NUCLEOTIDE SEQUENCE</scope>
    <source>
        <strain evidence="8">GMGI-L3</strain>
    </source>
</reference>
<dbReference type="Pfam" id="PF08742">
    <property type="entry name" value="C8"/>
    <property type="match status" value="1"/>
</dbReference>
<evidence type="ECO:0000313" key="8">
    <source>
        <dbReference type="EMBL" id="KAG7172101.1"/>
    </source>
</evidence>
<evidence type="ECO:0000256" key="1">
    <source>
        <dbReference type="ARBA" id="ARBA00022729"/>
    </source>
</evidence>
<dbReference type="SUPFAM" id="SSF48431">
    <property type="entry name" value="Lipovitellin-phosvitin complex, superhelical domain"/>
    <property type="match status" value="1"/>
</dbReference>
<dbReference type="GO" id="GO:0045735">
    <property type="term" value="F:nutrient reservoir activity"/>
    <property type="evidence" value="ECO:0007669"/>
    <property type="project" value="UniProtKB-KW"/>
</dbReference>
<keyword evidence="2" id="KW-0758">Storage protein</keyword>
<feature type="domain" description="Vitellogenin" evidence="7">
    <location>
        <begin position="36"/>
        <end position="626"/>
    </location>
</feature>
<dbReference type="InterPro" id="IPR011030">
    <property type="entry name" value="Lipovitellin_superhlx_dom"/>
</dbReference>
<keyword evidence="4" id="KW-0325">Glycoprotein</keyword>
<dbReference type="InterPro" id="IPR001747">
    <property type="entry name" value="Vitellogenin_N"/>
</dbReference>
<name>A0A8J5N2S7_HOMAM</name>
<dbReference type="InterPro" id="IPR014853">
    <property type="entry name" value="VWF/SSPO/ZAN-like_Cys-rich_dom"/>
</dbReference>
<comment type="caution">
    <text evidence="8">The sequence shown here is derived from an EMBL/GenBank/DDBJ whole genome shotgun (WGS) entry which is preliminary data.</text>
</comment>
<dbReference type="Gene3D" id="2.20.50.20">
    <property type="entry name" value="Lipovitellin. Chain A, domain 3"/>
    <property type="match status" value="1"/>
</dbReference>
<keyword evidence="1 6" id="KW-0732">Signal</keyword>
<evidence type="ECO:0000259" key="7">
    <source>
        <dbReference type="PROSITE" id="PS51211"/>
    </source>
</evidence>
<evidence type="ECO:0000313" key="9">
    <source>
        <dbReference type="Proteomes" id="UP000747542"/>
    </source>
</evidence>
<evidence type="ECO:0000256" key="3">
    <source>
        <dbReference type="ARBA" id="ARBA00023157"/>
    </source>
</evidence>
<dbReference type="InterPro" id="IPR015817">
    <property type="entry name" value="Vitellinogen_open_b-sht_sub1"/>
</dbReference>
<dbReference type="SUPFAM" id="SSF56968">
    <property type="entry name" value="Lipovitellin-phosvitin complex, beta-sheet shell regions"/>
    <property type="match status" value="2"/>
</dbReference>
<keyword evidence="3" id="KW-1015">Disulfide bond</keyword>